<sequence length="75" mass="8602">MNSEFRYKVLTVDNFLSLDNSLTIEEKLNKFGKDGWELVGIIQKQAQSLGNPSELNSDNIIFKKASFKLKSNDYQ</sequence>
<organism evidence="1 2">
    <name type="scientific">Clostridium intestinale DSM 6191</name>
    <dbReference type="NCBI Taxonomy" id="1121320"/>
    <lineage>
        <taxon>Bacteria</taxon>
        <taxon>Bacillati</taxon>
        <taxon>Bacillota</taxon>
        <taxon>Clostridia</taxon>
        <taxon>Eubacteriales</taxon>
        <taxon>Clostridiaceae</taxon>
        <taxon>Clostridium</taxon>
    </lineage>
</organism>
<dbReference type="EMBL" id="FQXU01000003">
    <property type="protein sequence ID" value="SHH65979.1"/>
    <property type="molecule type" value="Genomic_DNA"/>
</dbReference>
<evidence type="ECO:0000313" key="2">
    <source>
        <dbReference type="Proteomes" id="UP000184241"/>
    </source>
</evidence>
<dbReference type="AlphaFoldDB" id="A0A1M5USL2"/>
<dbReference type="Pfam" id="PF13783">
    <property type="entry name" value="DUF4177"/>
    <property type="match status" value="1"/>
</dbReference>
<gene>
    <name evidence="1" type="ORF">SAMN02745941_00629</name>
</gene>
<proteinExistence type="predicted"/>
<dbReference type="Proteomes" id="UP000184241">
    <property type="component" value="Unassembled WGS sequence"/>
</dbReference>
<evidence type="ECO:0000313" key="1">
    <source>
        <dbReference type="EMBL" id="SHH65979.1"/>
    </source>
</evidence>
<accession>A0A1M5USL2</accession>
<evidence type="ECO:0008006" key="3">
    <source>
        <dbReference type="Google" id="ProtNLM"/>
    </source>
</evidence>
<name>A0A1M5USL2_9CLOT</name>
<protein>
    <recommendedName>
        <fullName evidence="3">DUF4177 domain-containing protein</fullName>
    </recommendedName>
</protein>
<dbReference type="RefSeq" id="WP_073016599.1">
    <property type="nucleotide sequence ID" value="NZ_FQXU01000003.1"/>
</dbReference>
<dbReference type="InterPro" id="IPR025234">
    <property type="entry name" value="YjzH-like"/>
</dbReference>
<reference evidence="1 2" key="1">
    <citation type="submission" date="2016-11" db="EMBL/GenBank/DDBJ databases">
        <authorList>
            <person name="Jaros S."/>
            <person name="Januszkiewicz K."/>
            <person name="Wedrychowicz H."/>
        </authorList>
    </citation>
    <scope>NUCLEOTIDE SEQUENCE [LARGE SCALE GENOMIC DNA]</scope>
    <source>
        <strain evidence="1 2">DSM 6191</strain>
    </source>
</reference>